<dbReference type="InterPro" id="IPR042518">
    <property type="entry name" value="SirC_C"/>
</dbReference>
<dbReference type="Pfam" id="PF14824">
    <property type="entry name" value="Sirohm_synth_M"/>
    <property type="match status" value="1"/>
</dbReference>
<evidence type="ECO:0000313" key="9">
    <source>
        <dbReference type="Proteomes" id="UP000663722"/>
    </source>
</evidence>
<dbReference type="GO" id="GO:0019354">
    <property type="term" value="P:siroheme biosynthetic process"/>
    <property type="evidence" value="ECO:0007669"/>
    <property type="project" value="InterPro"/>
</dbReference>
<reference evidence="8" key="1">
    <citation type="journal article" date="2021" name="Microb. Physiol.">
        <title>Proteogenomic Insights into the Physiology of Marine, Sulfate-Reducing, Filamentous Desulfonema limicola and Desulfonema magnum.</title>
        <authorList>
            <person name="Schnaars V."/>
            <person name="Wohlbrand L."/>
            <person name="Scheve S."/>
            <person name="Hinrichs C."/>
            <person name="Reinhardt R."/>
            <person name="Rabus R."/>
        </authorList>
    </citation>
    <scope>NUCLEOTIDE SEQUENCE</scope>
    <source>
        <strain evidence="8">4be13</strain>
    </source>
</reference>
<proteinExistence type="predicted"/>
<dbReference type="Pfam" id="PF13241">
    <property type="entry name" value="NAD_binding_7"/>
    <property type="match status" value="1"/>
</dbReference>
<dbReference type="InterPro" id="IPR028281">
    <property type="entry name" value="Sirohaem_synthase_central"/>
</dbReference>
<sequence>MVGGGKVGTRKVMTLLECGAMVTVVSPEATKKLIELADSKSITLKKRHYQTADLVGTFLVIGATDKEELNWRIHVDAERMNKLCNIADRPEACNFILPSVVSQGDLILSISTSGKSPAFAKKLREDLEKQFGEEYAEFLHLMGAIRKKLLIQDHHAPDDHKPVFEKLIKKGLLEMIRDGKKEETDHLLVQVLGKGYEFESLTKKVG</sequence>
<evidence type="ECO:0000256" key="5">
    <source>
        <dbReference type="ARBA" id="ARBA00023244"/>
    </source>
</evidence>
<keyword evidence="4" id="KW-0520">NAD</keyword>
<evidence type="ECO:0000256" key="2">
    <source>
        <dbReference type="ARBA" id="ARBA00012400"/>
    </source>
</evidence>
<dbReference type="Proteomes" id="UP000663722">
    <property type="component" value="Chromosome"/>
</dbReference>
<dbReference type="GO" id="GO:0043115">
    <property type="term" value="F:precorrin-2 dehydrogenase activity"/>
    <property type="evidence" value="ECO:0007669"/>
    <property type="project" value="UniProtKB-EC"/>
</dbReference>
<dbReference type="InterPro" id="IPR006367">
    <property type="entry name" value="Sirohaem_synthase_N"/>
</dbReference>
<evidence type="ECO:0000256" key="4">
    <source>
        <dbReference type="ARBA" id="ARBA00023027"/>
    </source>
</evidence>
<dbReference type="PANTHER" id="PTHR35330">
    <property type="entry name" value="SIROHEME BIOSYNTHESIS PROTEIN MET8"/>
    <property type="match status" value="1"/>
</dbReference>
<dbReference type="NCBIfam" id="TIGR01470">
    <property type="entry name" value="cysG_Nterm"/>
    <property type="match status" value="1"/>
</dbReference>
<keyword evidence="3" id="KW-0560">Oxidoreductase</keyword>
<evidence type="ECO:0000256" key="3">
    <source>
        <dbReference type="ARBA" id="ARBA00023002"/>
    </source>
</evidence>
<accession>A0A975BWC0</accession>
<dbReference type="Gene3D" id="3.40.50.720">
    <property type="entry name" value="NAD(P)-binding Rossmann-like Domain"/>
    <property type="match status" value="1"/>
</dbReference>
<keyword evidence="5" id="KW-0627">Porphyrin biosynthesis</keyword>
<dbReference type="SUPFAM" id="SSF75615">
    <property type="entry name" value="Siroheme synthase middle domains-like"/>
    <property type="match status" value="1"/>
</dbReference>
<dbReference type="Gene3D" id="1.10.8.610">
    <property type="entry name" value="SirC, precorrin-2 dehydrogenase, C-terminal helical domain-like"/>
    <property type="match status" value="1"/>
</dbReference>
<protein>
    <recommendedName>
        <fullName evidence="2">precorrin-2 dehydrogenase</fullName>
        <ecNumber evidence="2">1.3.1.76</ecNumber>
    </recommendedName>
</protein>
<comment type="catalytic activity">
    <reaction evidence="6">
        <text>precorrin-2 + NAD(+) = sirohydrochlorin + NADH + 2 H(+)</text>
        <dbReference type="Rhea" id="RHEA:15613"/>
        <dbReference type="ChEBI" id="CHEBI:15378"/>
        <dbReference type="ChEBI" id="CHEBI:57540"/>
        <dbReference type="ChEBI" id="CHEBI:57945"/>
        <dbReference type="ChEBI" id="CHEBI:58351"/>
        <dbReference type="ChEBI" id="CHEBI:58827"/>
        <dbReference type="EC" id="1.3.1.76"/>
    </reaction>
</comment>
<evidence type="ECO:0000259" key="7">
    <source>
        <dbReference type="Pfam" id="PF14824"/>
    </source>
</evidence>
<keyword evidence="9" id="KW-1185">Reference proteome</keyword>
<gene>
    <name evidence="8" type="ORF">dnm_090220</name>
</gene>
<dbReference type="PANTHER" id="PTHR35330:SF1">
    <property type="entry name" value="SIROHEME BIOSYNTHESIS PROTEIN MET8"/>
    <property type="match status" value="1"/>
</dbReference>
<evidence type="ECO:0000256" key="1">
    <source>
        <dbReference type="ARBA" id="ARBA00005010"/>
    </source>
</evidence>
<evidence type="ECO:0000313" key="8">
    <source>
        <dbReference type="EMBL" id="QTA92929.1"/>
    </source>
</evidence>
<dbReference type="AlphaFoldDB" id="A0A975BWC0"/>
<comment type="pathway">
    <text evidence="1">Porphyrin-containing compound metabolism; siroheme biosynthesis; sirohydrochlorin from precorrin-2: step 1/1.</text>
</comment>
<organism evidence="8 9">
    <name type="scientific">Desulfonema magnum</name>
    <dbReference type="NCBI Taxonomy" id="45655"/>
    <lineage>
        <taxon>Bacteria</taxon>
        <taxon>Pseudomonadati</taxon>
        <taxon>Thermodesulfobacteriota</taxon>
        <taxon>Desulfobacteria</taxon>
        <taxon>Desulfobacterales</taxon>
        <taxon>Desulfococcaceae</taxon>
        <taxon>Desulfonema</taxon>
    </lineage>
</organism>
<evidence type="ECO:0000256" key="6">
    <source>
        <dbReference type="ARBA" id="ARBA00047561"/>
    </source>
</evidence>
<dbReference type="SUPFAM" id="SSF51735">
    <property type="entry name" value="NAD(P)-binding Rossmann-fold domains"/>
    <property type="match status" value="1"/>
</dbReference>
<dbReference type="EMBL" id="CP061800">
    <property type="protein sequence ID" value="QTA92929.1"/>
    <property type="molecule type" value="Genomic_DNA"/>
</dbReference>
<dbReference type="InterPro" id="IPR036291">
    <property type="entry name" value="NAD(P)-bd_dom_sf"/>
</dbReference>
<feature type="domain" description="Siroheme synthase central" evidence="7">
    <location>
        <begin position="104"/>
        <end position="130"/>
    </location>
</feature>
<dbReference type="GO" id="GO:0004325">
    <property type="term" value="F:ferrochelatase activity"/>
    <property type="evidence" value="ECO:0007669"/>
    <property type="project" value="InterPro"/>
</dbReference>
<dbReference type="KEGG" id="dmm:dnm_090220"/>
<dbReference type="EC" id="1.3.1.76" evidence="2"/>
<name>A0A975BWC0_9BACT</name>
<dbReference type="InterPro" id="IPR028161">
    <property type="entry name" value="Met8-like"/>
</dbReference>